<evidence type="ECO:0000256" key="1">
    <source>
        <dbReference type="SAM" id="MobiDB-lite"/>
    </source>
</evidence>
<feature type="region of interest" description="Disordered" evidence="1">
    <location>
        <begin position="248"/>
        <end position="282"/>
    </location>
</feature>
<feature type="compositionally biased region" description="Basic residues" evidence="1">
    <location>
        <begin position="248"/>
        <end position="267"/>
    </location>
</feature>
<dbReference type="OrthoDB" id="6756756at2759"/>
<protein>
    <submittedName>
        <fullName evidence="2">Uncharacterized protein</fullName>
    </submittedName>
</protein>
<evidence type="ECO:0000313" key="3">
    <source>
        <dbReference type="Proteomes" id="UP000499080"/>
    </source>
</evidence>
<dbReference type="AlphaFoldDB" id="A0A4Y2DFI3"/>
<comment type="caution">
    <text evidence="2">The sequence shown here is derived from an EMBL/GenBank/DDBJ whole genome shotgun (WGS) entry which is preliminary data.</text>
</comment>
<gene>
    <name evidence="2" type="ORF">AVEN_124199_1</name>
</gene>
<feature type="compositionally biased region" description="Low complexity" evidence="1">
    <location>
        <begin position="269"/>
        <end position="278"/>
    </location>
</feature>
<dbReference type="Proteomes" id="UP000499080">
    <property type="component" value="Unassembled WGS sequence"/>
</dbReference>
<organism evidence="2 3">
    <name type="scientific">Araneus ventricosus</name>
    <name type="common">Orbweaver spider</name>
    <name type="synonym">Epeira ventricosa</name>
    <dbReference type="NCBI Taxonomy" id="182803"/>
    <lineage>
        <taxon>Eukaryota</taxon>
        <taxon>Metazoa</taxon>
        <taxon>Ecdysozoa</taxon>
        <taxon>Arthropoda</taxon>
        <taxon>Chelicerata</taxon>
        <taxon>Arachnida</taxon>
        <taxon>Araneae</taxon>
        <taxon>Araneomorphae</taxon>
        <taxon>Entelegynae</taxon>
        <taxon>Araneoidea</taxon>
        <taxon>Araneidae</taxon>
        <taxon>Araneus</taxon>
    </lineage>
</organism>
<keyword evidence="3" id="KW-1185">Reference proteome</keyword>
<sequence>MDKLKKSSGNTEKHLKKLRKGDKIVVTVSGNVEKTCQKRRKLRKEKKTEYKKEMREKGVIIYKSISNLSNRQQYIRRKQWKKDSRNYRKRKSLQQAKETRVGSRGSPRIQSGRKAAKHIYSSLRYKLQSMIAKSLKQARKIENLRKENYRLKSKDKSKCSLSPATKVRKLIGRKKMSSEIRKNLLLNFAFMSGLEENKKVFKKEKERRLFATRVSNKIIKKYQMIGQLKNLASNKNYKKALETKKMHFKRSYKGQKKKRKKKKKRRNSFSDTDSDSNNPPANAIKNIFQNDYVVIKLAGKKSVRFYVGVIFSQDAFDEYTVKFMRKCGKDKFTFPENDDIAELDSSNIVNVLSQPSLNKREQYVFNENLEHYNLT</sequence>
<name>A0A4Y2DFI3_ARAVE</name>
<proteinExistence type="predicted"/>
<evidence type="ECO:0000313" key="2">
    <source>
        <dbReference type="EMBL" id="GBM15441.1"/>
    </source>
</evidence>
<feature type="region of interest" description="Disordered" evidence="1">
    <location>
        <begin position="79"/>
        <end position="114"/>
    </location>
</feature>
<dbReference type="EMBL" id="BGPR01089478">
    <property type="protein sequence ID" value="GBM15441.1"/>
    <property type="molecule type" value="Genomic_DNA"/>
</dbReference>
<accession>A0A4Y2DFI3</accession>
<reference evidence="2 3" key="1">
    <citation type="journal article" date="2019" name="Sci. Rep.">
        <title>Orb-weaving spider Araneus ventricosus genome elucidates the spidroin gene catalogue.</title>
        <authorList>
            <person name="Kono N."/>
            <person name="Nakamura H."/>
            <person name="Ohtoshi R."/>
            <person name="Moran D.A.P."/>
            <person name="Shinohara A."/>
            <person name="Yoshida Y."/>
            <person name="Fujiwara M."/>
            <person name="Mori M."/>
            <person name="Tomita M."/>
            <person name="Arakawa K."/>
        </authorList>
    </citation>
    <scope>NUCLEOTIDE SEQUENCE [LARGE SCALE GENOMIC DNA]</scope>
</reference>